<protein>
    <submittedName>
        <fullName evidence="3">Uncharacterized protein</fullName>
    </submittedName>
</protein>
<gene>
    <name evidence="2" type="ORF">HERI1096_LOCUS33239</name>
    <name evidence="3" type="ORF">HERI1096_LOCUS33240</name>
    <name evidence="4" type="ORF">HERI1096_LOCUS33241</name>
    <name evidence="5" type="ORF">HERI1096_LOCUS33242</name>
    <name evidence="6" type="ORF">HERI1096_LOCUS33243</name>
    <name evidence="7" type="ORF">HERI1096_LOCUS33244</name>
    <name evidence="8" type="ORF">HERI1096_LOCUS33245</name>
    <name evidence="9" type="ORF">HERI1096_LOCUS33247</name>
    <name evidence="10" type="ORF">HERI1096_LOCUS33248</name>
    <name evidence="11" type="ORF">HERI1096_LOCUS33249</name>
    <name evidence="12" type="ORF">HERI1096_LOCUS33250</name>
    <name evidence="13" type="ORF">HERI1096_LOCUS33251</name>
    <name evidence="14" type="ORF">HERI1096_LOCUS33252</name>
    <name evidence="15" type="ORF">HERI1096_LOCUS33253</name>
</gene>
<dbReference type="EMBL" id="HBHX01060098">
    <property type="protein sequence ID" value="CAE0140329.1"/>
    <property type="molecule type" value="Transcribed_RNA"/>
</dbReference>
<evidence type="ECO:0000313" key="13">
    <source>
        <dbReference type="EMBL" id="CAE0140345.1"/>
    </source>
</evidence>
<dbReference type="EMBL" id="HBHX01060106">
    <property type="protein sequence ID" value="CAE0140342.1"/>
    <property type="molecule type" value="Transcribed_RNA"/>
</dbReference>
<dbReference type="EMBL" id="HBHX01060101">
    <property type="protein sequence ID" value="CAE0140334.1"/>
    <property type="molecule type" value="Transcribed_RNA"/>
</dbReference>
<organism evidence="3">
    <name type="scientific">Haptolina ericina</name>
    <dbReference type="NCBI Taxonomy" id="156174"/>
    <lineage>
        <taxon>Eukaryota</taxon>
        <taxon>Haptista</taxon>
        <taxon>Haptophyta</taxon>
        <taxon>Prymnesiophyceae</taxon>
        <taxon>Prymnesiales</taxon>
        <taxon>Prymnesiaceae</taxon>
        <taxon>Haptolina</taxon>
    </lineage>
</organism>
<evidence type="ECO:0000313" key="5">
    <source>
        <dbReference type="EMBL" id="CAE0140331.1"/>
    </source>
</evidence>
<dbReference type="EMBL" id="HBHX01060096">
    <property type="protein sequence ID" value="CAE0140326.1"/>
    <property type="molecule type" value="Transcribed_RNA"/>
</dbReference>
<feature type="compositionally biased region" description="Basic and acidic residues" evidence="1">
    <location>
        <begin position="179"/>
        <end position="189"/>
    </location>
</feature>
<evidence type="ECO:0000313" key="3">
    <source>
        <dbReference type="EMBL" id="CAE0140328.1"/>
    </source>
</evidence>
<evidence type="ECO:0000313" key="6">
    <source>
        <dbReference type="EMBL" id="CAE0140332.1"/>
    </source>
</evidence>
<evidence type="ECO:0000313" key="4">
    <source>
        <dbReference type="EMBL" id="CAE0140329.1"/>
    </source>
</evidence>
<dbReference type="EMBL" id="HBHX01060104">
    <property type="protein sequence ID" value="CAE0140339.1"/>
    <property type="molecule type" value="Transcribed_RNA"/>
</dbReference>
<proteinExistence type="predicted"/>
<accession>A0A6T9LYH9</accession>
<dbReference type="EMBL" id="HBHX01060107">
    <property type="protein sequence ID" value="CAE0140344.1"/>
    <property type="molecule type" value="Transcribed_RNA"/>
</dbReference>
<dbReference type="EMBL" id="HBHX01060097">
    <property type="protein sequence ID" value="CAE0140328.1"/>
    <property type="molecule type" value="Transcribed_RNA"/>
</dbReference>
<name>A0A6T9LYH9_9EUKA</name>
<evidence type="ECO:0000313" key="15">
    <source>
        <dbReference type="EMBL" id="CAE0140348.1"/>
    </source>
</evidence>
<feature type="compositionally biased region" description="Basic and acidic residues" evidence="1">
    <location>
        <begin position="135"/>
        <end position="149"/>
    </location>
</feature>
<dbReference type="EMBL" id="HBHX01060109">
    <property type="protein sequence ID" value="CAE0140347.1"/>
    <property type="molecule type" value="Transcribed_RNA"/>
</dbReference>
<feature type="region of interest" description="Disordered" evidence="1">
    <location>
        <begin position="99"/>
        <end position="200"/>
    </location>
</feature>
<evidence type="ECO:0000313" key="11">
    <source>
        <dbReference type="EMBL" id="CAE0140342.1"/>
    </source>
</evidence>
<evidence type="ECO:0000313" key="10">
    <source>
        <dbReference type="EMBL" id="CAE0140340.1"/>
    </source>
</evidence>
<evidence type="ECO:0000313" key="8">
    <source>
        <dbReference type="EMBL" id="CAE0140336.1"/>
    </source>
</evidence>
<evidence type="ECO:0000313" key="14">
    <source>
        <dbReference type="EMBL" id="CAE0140347.1"/>
    </source>
</evidence>
<dbReference type="EMBL" id="HBHX01060108">
    <property type="protein sequence ID" value="CAE0140345.1"/>
    <property type="molecule type" value="Transcribed_RNA"/>
</dbReference>
<evidence type="ECO:0000256" key="1">
    <source>
        <dbReference type="SAM" id="MobiDB-lite"/>
    </source>
</evidence>
<dbReference type="EMBL" id="HBHX01060110">
    <property type="protein sequence ID" value="CAE0140348.1"/>
    <property type="molecule type" value="Transcribed_RNA"/>
</dbReference>
<sequence>MGGQERQGTDDTRHTGAHGSKGLRDADRHGSSSGTEREDATTSKKSKASDAELIGIVSLYRLLHGDERQTDESIRGAMEASACAAPWKRSDSIEELLRELDDGTHRKEGAAGTRDEVEDEEDAGTYEGGGAESEEERHRESMDGTRHEDDTTEITEDTHEGSRAVIGGAASRRRRRGCERRPSRGDRSPAGRLPKIIAKP</sequence>
<evidence type="ECO:0000313" key="2">
    <source>
        <dbReference type="EMBL" id="CAE0140326.1"/>
    </source>
</evidence>
<dbReference type="EMBL" id="HBHX01060105">
    <property type="protein sequence ID" value="CAE0140340.1"/>
    <property type="molecule type" value="Transcribed_RNA"/>
</dbReference>
<reference evidence="3" key="1">
    <citation type="submission" date="2021-01" db="EMBL/GenBank/DDBJ databases">
        <authorList>
            <person name="Corre E."/>
            <person name="Pelletier E."/>
            <person name="Niang G."/>
            <person name="Scheremetjew M."/>
            <person name="Finn R."/>
            <person name="Kale V."/>
            <person name="Holt S."/>
            <person name="Cochrane G."/>
            <person name="Meng A."/>
            <person name="Brown T."/>
            <person name="Cohen L."/>
        </authorList>
    </citation>
    <scope>NUCLEOTIDE SEQUENCE</scope>
    <source>
        <strain evidence="3">CCMP281</strain>
    </source>
</reference>
<feature type="compositionally biased region" description="Basic and acidic residues" evidence="1">
    <location>
        <begin position="22"/>
        <end position="50"/>
    </location>
</feature>
<evidence type="ECO:0000313" key="9">
    <source>
        <dbReference type="EMBL" id="CAE0140339.1"/>
    </source>
</evidence>
<evidence type="ECO:0000313" key="7">
    <source>
        <dbReference type="EMBL" id="CAE0140334.1"/>
    </source>
</evidence>
<feature type="region of interest" description="Disordered" evidence="1">
    <location>
        <begin position="1"/>
        <end position="51"/>
    </location>
</feature>
<dbReference type="EMBL" id="HBHX01060100">
    <property type="protein sequence ID" value="CAE0140332.1"/>
    <property type="molecule type" value="Transcribed_RNA"/>
</dbReference>
<evidence type="ECO:0000313" key="12">
    <source>
        <dbReference type="EMBL" id="CAE0140344.1"/>
    </source>
</evidence>
<dbReference type="EMBL" id="HBHX01060102">
    <property type="protein sequence ID" value="CAE0140336.1"/>
    <property type="molecule type" value="Transcribed_RNA"/>
</dbReference>
<dbReference type="AlphaFoldDB" id="A0A6T9LYH9"/>
<feature type="compositionally biased region" description="Basic and acidic residues" evidence="1">
    <location>
        <begin position="99"/>
        <end position="115"/>
    </location>
</feature>
<dbReference type="EMBL" id="HBHX01060099">
    <property type="protein sequence ID" value="CAE0140331.1"/>
    <property type="molecule type" value="Transcribed_RNA"/>
</dbReference>